<dbReference type="Pfam" id="PF12728">
    <property type="entry name" value="HTH_17"/>
    <property type="match status" value="1"/>
</dbReference>
<sequence length="79" mass="8659">MNGDAEVRPLLRTVAEAAIELRVGKNTVKKMIKSGELSSITIGVSRRIPADEVREYLRRKLRQAAVARGEGDDEDLPAA</sequence>
<dbReference type="RefSeq" id="WP_345136673.1">
    <property type="nucleotide sequence ID" value="NZ_BAABAT010000037.1"/>
</dbReference>
<proteinExistence type="predicted"/>
<accession>A0ABP8DMW0</accession>
<name>A0ABP8DMW0_9ACTN</name>
<evidence type="ECO:0000313" key="2">
    <source>
        <dbReference type="EMBL" id="GAA4259776.1"/>
    </source>
</evidence>
<feature type="domain" description="Helix-turn-helix" evidence="1">
    <location>
        <begin position="13"/>
        <end position="60"/>
    </location>
</feature>
<dbReference type="NCBIfam" id="TIGR01764">
    <property type="entry name" value="excise"/>
    <property type="match status" value="1"/>
</dbReference>
<organism evidence="2 3">
    <name type="scientific">Dactylosporangium darangshiense</name>
    <dbReference type="NCBI Taxonomy" id="579108"/>
    <lineage>
        <taxon>Bacteria</taxon>
        <taxon>Bacillati</taxon>
        <taxon>Actinomycetota</taxon>
        <taxon>Actinomycetes</taxon>
        <taxon>Micromonosporales</taxon>
        <taxon>Micromonosporaceae</taxon>
        <taxon>Dactylosporangium</taxon>
    </lineage>
</organism>
<dbReference type="EMBL" id="BAABAT010000037">
    <property type="protein sequence ID" value="GAA4259776.1"/>
    <property type="molecule type" value="Genomic_DNA"/>
</dbReference>
<comment type="caution">
    <text evidence="2">The sequence shown here is derived from an EMBL/GenBank/DDBJ whole genome shotgun (WGS) entry which is preliminary data.</text>
</comment>
<dbReference type="InterPro" id="IPR041657">
    <property type="entry name" value="HTH_17"/>
</dbReference>
<evidence type="ECO:0000313" key="3">
    <source>
        <dbReference type="Proteomes" id="UP001500620"/>
    </source>
</evidence>
<dbReference type="Proteomes" id="UP001500620">
    <property type="component" value="Unassembled WGS sequence"/>
</dbReference>
<evidence type="ECO:0000259" key="1">
    <source>
        <dbReference type="Pfam" id="PF12728"/>
    </source>
</evidence>
<protein>
    <recommendedName>
        <fullName evidence="1">Helix-turn-helix domain-containing protein</fullName>
    </recommendedName>
</protein>
<dbReference type="InterPro" id="IPR010093">
    <property type="entry name" value="SinI_DNA-bd"/>
</dbReference>
<reference evidence="3" key="1">
    <citation type="journal article" date="2019" name="Int. J. Syst. Evol. Microbiol.">
        <title>The Global Catalogue of Microorganisms (GCM) 10K type strain sequencing project: providing services to taxonomists for standard genome sequencing and annotation.</title>
        <authorList>
            <consortium name="The Broad Institute Genomics Platform"/>
            <consortium name="The Broad Institute Genome Sequencing Center for Infectious Disease"/>
            <person name="Wu L."/>
            <person name="Ma J."/>
        </authorList>
    </citation>
    <scope>NUCLEOTIDE SEQUENCE [LARGE SCALE GENOMIC DNA]</scope>
    <source>
        <strain evidence="3">JCM 17441</strain>
    </source>
</reference>
<keyword evidence="3" id="KW-1185">Reference proteome</keyword>
<gene>
    <name evidence="2" type="ORF">GCM10022255_085750</name>
</gene>